<dbReference type="InterPro" id="IPR013783">
    <property type="entry name" value="Ig-like_fold"/>
</dbReference>
<dbReference type="EMBL" id="PCYK01000012">
    <property type="protein sequence ID" value="PIR46090.1"/>
    <property type="molecule type" value="Genomic_DNA"/>
</dbReference>
<dbReference type="InterPro" id="IPR008963">
    <property type="entry name" value="Purple_acid_Pase-like_N"/>
</dbReference>
<protein>
    <recommendedName>
        <fullName evidence="6">PKD domain-containing protein</fullName>
    </recommendedName>
</protein>
<dbReference type="InterPro" id="IPR022409">
    <property type="entry name" value="PKD/Chitinase_dom"/>
</dbReference>
<dbReference type="InterPro" id="IPR015914">
    <property type="entry name" value="PAPs_N"/>
</dbReference>
<dbReference type="PROSITE" id="PS50853">
    <property type="entry name" value="FN3"/>
    <property type="match status" value="1"/>
</dbReference>
<dbReference type="AlphaFoldDB" id="A0A2H0RI29"/>
<dbReference type="CDD" id="cd00146">
    <property type="entry name" value="PKD"/>
    <property type="match status" value="1"/>
</dbReference>
<dbReference type="InterPro" id="IPR003961">
    <property type="entry name" value="FN3_dom"/>
</dbReference>
<dbReference type="Proteomes" id="UP000230431">
    <property type="component" value="Unassembled WGS sequence"/>
</dbReference>
<dbReference type="InterPro" id="IPR035986">
    <property type="entry name" value="PKD_dom_sf"/>
</dbReference>
<dbReference type="Pfam" id="PF16656">
    <property type="entry name" value="Pur_ac_phosph_N"/>
    <property type="match status" value="1"/>
</dbReference>
<feature type="domain" description="PKD" evidence="2">
    <location>
        <begin position="59"/>
        <end position="133"/>
    </location>
</feature>
<name>A0A2H0RI29_9BACT</name>
<reference evidence="4 5" key="1">
    <citation type="submission" date="2017-09" db="EMBL/GenBank/DDBJ databases">
        <title>Depth-based differentiation of microbial function through sediment-hosted aquifers and enrichment of novel symbionts in the deep terrestrial subsurface.</title>
        <authorList>
            <person name="Probst A.J."/>
            <person name="Ladd B."/>
            <person name="Jarett J.K."/>
            <person name="Geller-Mcgrath D.E."/>
            <person name="Sieber C.M."/>
            <person name="Emerson J.B."/>
            <person name="Anantharaman K."/>
            <person name="Thomas B.C."/>
            <person name="Malmstrom R."/>
            <person name="Stieglmeier M."/>
            <person name="Klingl A."/>
            <person name="Woyke T."/>
            <person name="Ryan C.M."/>
            <person name="Banfield J.F."/>
        </authorList>
    </citation>
    <scope>NUCLEOTIDE SEQUENCE [LARGE SCALE GENOMIC DNA]</scope>
    <source>
        <strain evidence="4">CG10_big_fil_rev_8_21_14_0_10_49_38</strain>
    </source>
</reference>
<dbReference type="GO" id="GO:0003993">
    <property type="term" value="F:acid phosphatase activity"/>
    <property type="evidence" value="ECO:0007669"/>
    <property type="project" value="InterPro"/>
</dbReference>
<dbReference type="CDD" id="cd00063">
    <property type="entry name" value="FN3"/>
    <property type="match status" value="1"/>
</dbReference>
<feature type="domain" description="Fibronectin type-III" evidence="3">
    <location>
        <begin position="135"/>
        <end position="221"/>
    </location>
</feature>
<dbReference type="SMART" id="SM00089">
    <property type="entry name" value="PKD"/>
    <property type="match status" value="1"/>
</dbReference>
<dbReference type="Gene3D" id="2.60.40.10">
    <property type="entry name" value="Immunoglobulins"/>
    <property type="match status" value="1"/>
</dbReference>
<evidence type="ECO:0000313" key="4">
    <source>
        <dbReference type="EMBL" id="PIR46090.1"/>
    </source>
</evidence>
<dbReference type="SUPFAM" id="SSF49363">
    <property type="entry name" value="Purple acid phosphatase, N-terminal domain"/>
    <property type="match status" value="1"/>
</dbReference>
<dbReference type="SUPFAM" id="SSF49299">
    <property type="entry name" value="PKD domain"/>
    <property type="match status" value="1"/>
</dbReference>
<dbReference type="Pfam" id="PF18911">
    <property type="entry name" value="PKD_4"/>
    <property type="match status" value="1"/>
</dbReference>
<sequence length="221" mass="22890">MKIIKVFSYIIDKKVMNKFAKIAGVSLATLVLAAFSAQIALAAVTATITSPVAGSTYNVGQTVNLAAASSGTNLTVNYVWSFSDGTAGFTGQTGSVAFSTPGTKTITVMAGDSSGANDVETVNITVNATASQKPVISNIDWKDVTQTGVTITWDTNIPATSRVIYDTVSHPGTPDSAAAPNFGYANSTTEADVTTKVTNHSVTITGLAPGTKYYFRVLSRG</sequence>
<evidence type="ECO:0008006" key="6">
    <source>
        <dbReference type="Google" id="ProtNLM"/>
    </source>
</evidence>
<organism evidence="4 5">
    <name type="scientific">Candidatus Vogelbacteria bacterium CG10_big_fil_rev_8_21_14_0_10_49_38</name>
    <dbReference type="NCBI Taxonomy" id="1975043"/>
    <lineage>
        <taxon>Bacteria</taxon>
        <taxon>Candidatus Vogeliibacteriota</taxon>
    </lineage>
</organism>
<comment type="caution">
    <text evidence="4">The sequence shown here is derived from an EMBL/GenBank/DDBJ whole genome shotgun (WGS) entry which is preliminary data.</text>
</comment>
<evidence type="ECO:0000313" key="5">
    <source>
        <dbReference type="Proteomes" id="UP000230431"/>
    </source>
</evidence>
<gene>
    <name evidence="4" type="ORF">COV08_01585</name>
</gene>
<evidence type="ECO:0000259" key="3">
    <source>
        <dbReference type="PROSITE" id="PS50853"/>
    </source>
</evidence>
<dbReference type="InterPro" id="IPR000601">
    <property type="entry name" value="PKD_dom"/>
</dbReference>
<dbReference type="Gene3D" id="2.60.40.380">
    <property type="entry name" value="Purple acid phosphatase-like, N-terminal"/>
    <property type="match status" value="1"/>
</dbReference>
<dbReference type="GO" id="GO:0046872">
    <property type="term" value="F:metal ion binding"/>
    <property type="evidence" value="ECO:0007669"/>
    <property type="project" value="InterPro"/>
</dbReference>
<dbReference type="PROSITE" id="PS50093">
    <property type="entry name" value="PKD"/>
    <property type="match status" value="1"/>
</dbReference>
<feature type="chain" id="PRO_5013890526" description="PKD domain-containing protein" evidence="1">
    <location>
        <begin position="43"/>
        <end position="221"/>
    </location>
</feature>
<feature type="signal peptide" evidence="1">
    <location>
        <begin position="1"/>
        <end position="42"/>
    </location>
</feature>
<proteinExistence type="predicted"/>
<evidence type="ECO:0000256" key="1">
    <source>
        <dbReference type="SAM" id="SignalP"/>
    </source>
</evidence>
<keyword evidence="1" id="KW-0732">Signal</keyword>
<accession>A0A2H0RI29</accession>
<evidence type="ECO:0000259" key="2">
    <source>
        <dbReference type="PROSITE" id="PS50093"/>
    </source>
</evidence>